<dbReference type="Proteomes" id="UP000009223">
    <property type="component" value="Chromosome"/>
</dbReference>
<dbReference type="Gene3D" id="2.60.40.10">
    <property type="entry name" value="Immunoglobulins"/>
    <property type="match status" value="2"/>
</dbReference>
<dbReference type="InterPro" id="IPR002909">
    <property type="entry name" value="IPT_dom"/>
</dbReference>
<proteinExistence type="predicted"/>
<reference evidence="3" key="1">
    <citation type="submission" date="2009-12" db="EMBL/GenBank/DDBJ databases">
        <title>Complete sequence of Treponema primitia strain ZAS-2.</title>
        <authorList>
            <person name="Tetu S.G."/>
            <person name="Matson E."/>
            <person name="Ren Q."/>
            <person name="Seshadri R."/>
            <person name="Elbourne L."/>
            <person name="Hassan K.A."/>
            <person name="Durkin A."/>
            <person name="Radune D."/>
            <person name="Mohamoud Y."/>
            <person name="Shay R."/>
            <person name="Jin S."/>
            <person name="Zhang X."/>
            <person name="Lucey K."/>
            <person name="Ballor N.R."/>
            <person name="Ottesen E."/>
            <person name="Rosenthal R."/>
            <person name="Allen A."/>
            <person name="Leadbetter J.R."/>
            <person name="Paulsen I.T."/>
        </authorList>
    </citation>
    <scope>NUCLEOTIDE SEQUENCE [LARGE SCALE GENOMIC DNA]</scope>
    <source>
        <strain evidence="3">ATCC BAA-887 / DSM 12427 / ZAS-2</strain>
    </source>
</reference>
<dbReference type="eggNOG" id="COG1305">
    <property type="taxonomic scope" value="Bacteria"/>
</dbReference>
<dbReference type="PANTHER" id="PTHR38339">
    <property type="entry name" value="TRANSGLUTAMINASE DOMAIN PROTEIN"/>
    <property type="match status" value="1"/>
</dbReference>
<sequence length="542" mass="59803">MSRVQLFLLLPWIAFFFSCTESNPLISSINPRIGLMGEILTILGEHFGDERDESYVTIAGISPTSSSYIEWTDTRILVRIPEFGDSGLVYVYRDNIKSNAALFSNRATMPQTIQGEHITIGPNISSVDPQSGAVGASVIIQGSGFGTSREGGGVFFAWDAESSSSTPAEVSGPESVEVAETEFGYELWTEREIRVRIPDGAISGNLSVHTPRGNARPVFFDITGKPGSTTYKDKRSYAISYSVDIQVHEASEPNSLYLWLPRPVSSASQRNVQSFSRTMEPFVENYRGASLFQMQNVQAGANTGITLSYLVEVYGVETDVRPQSIRLSGTGSSPVHAAYTVPTPLIPSDDPQIKEKSATLTGREQNPYIRAQRIYRYLLDEGGIQWDMLEGGALEALETKQADPYMTALLFCALARASGIPAIPVAGVLLDRSRQFSRHFWAEFWVEGFGWVPVDPVLGSGAAPDSFILRADRANYYFGNLDNQRIIFSRGFTTLSQMDPRGRVAIRNRDYALQNLWEEAVGGLESYSSLWSDVTINGVYFQ</sequence>
<dbReference type="Pfam" id="PF01833">
    <property type="entry name" value="TIG"/>
    <property type="match status" value="1"/>
</dbReference>
<dbReference type="InterPro" id="IPR002931">
    <property type="entry name" value="Transglutaminase-like"/>
</dbReference>
<dbReference type="InterPro" id="IPR013783">
    <property type="entry name" value="Ig-like_fold"/>
</dbReference>
<evidence type="ECO:0000313" key="2">
    <source>
        <dbReference type="EMBL" id="AEF84809.1"/>
    </source>
</evidence>
<dbReference type="InterPro" id="IPR038765">
    <property type="entry name" value="Papain-like_cys_pep_sf"/>
</dbReference>
<evidence type="ECO:0000313" key="3">
    <source>
        <dbReference type="Proteomes" id="UP000009223"/>
    </source>
</evidence>
<evidence type="ECO:0000259" key="1">
    <source>
        <dbReference type="SMART" id="SM00460"/>
    </source>
</evidence>
<dbReference type="Pfam" id="PF01841">
    <property type="entry name" value="Transglut_core"/>
    <property type="match status" value="1"/>
</dbReference>
<dbReference type="EMBL" id="CP001843">
    <property type="protein sequence ID" value="AEF84809.1"/>
    <property type="molecule type" value="Genomic_DNA"/>
</dbReference>
<dbReference type="HOGENOM" id="CLU_492500_0_0_12"/>
<dbReference type="PROSITE" id="PS51257">
    <property type="entry name" value="PROKAR_LIPOPROTEIN"/>
    <property type="match status" value="1"/>
</dbReference>
<dbReference type="STRING" id="545694.TREPR_1623"/>
<gene>
    <name evidence="2" type="ordered locus">TREPR_1623</name>
</gene>
<feature type="domain" description="Transglutaminase-like" evidence="1">
    <location>
        <begin position="396"/>
        <end position="458"/>
    </location>
</feature>
<dbReference type="InterPro" id="IPR014756">
    <property type="entry name" value="Ig_E-set"/>
</dbReference>
<dbReference type="PANTHER" id="PTHR38339:SF1">
    <property type="entry name" value="TRANSGLUTAMINASE-LIKE DOMAIN-CONTAINING PROTEIN"/>
    <property type="match status" value="1"/>
</dbReference>
<dbReference type="OrthoDB" id="9787782at2"/>
<accession>F5YNS0</accession>
<organism evidence="2 3">
    <name type="scientific">Treponema primitia (strain ATCC BAA-887 / DSM 12427 / ZAS-2)</name>
    <dbReference type="NCBI Taxonomy" id="545694"/>
    <lineage>
        <taxon>Bacteria</taxon>
        <taxon>Pseudomonadati</taxon>
        <taxon>Spirochaetota</taxon>
        <taxon>Spirochaetia</taxon>
        <taxon>Spirochaetales</taxon>
        <taxon>Treponemataceae</taxon>
        <taxon>Treponema</taxon>
    </lineage>
</organism>
<dbReference type="KEGG" id="tpi:TREPR_1623"/>
<dbReference type="Gene3D" id="3.10.620.30">
    <property type="match status" value="1"/>
</dbReference>
<keyword evidence="3" id="KW-1185">Reference proteome</keyword>
<dbReference type="SMART" id="SM00460">
    <property type="entry name" value="TGc"/>
    <property type="match status" value="1"/>
</dbReference>
<dbReference type="AlphaFoldDB" id="F5YNS0"/>
<reference evidence="2 3" key="2">
    <citation type="journal article" date="2011" name="ISME J.">
        <title>RNA-seq reveals cooperative metabolic interactions between two termite-gut spirochete species in co-culture.</title>
        <authorList>
            <person name="Rosenthal A.Z."/>
            <person name="Matson E.G."/>
            <person name="Eldar A."/>
            <person name="Leadbetter J.R."/>
        </authorList>
    </citation>
    <scope>NUCLEOTIDE SEQUENCE [LARGE SCALE GENOMIC DNA]</scope>
    <source>
        <strain evidence="3">ATCC BAA-887 / DSM 12427 / ZAS-2</strain>
    </source>
</reference>
<dbReference type="SUPFAM" id="SSF54001">
    <property type="entry name" value="Cysteine proteinases"/>
    <property type="match status" value="1"/>
</dbReference>
<protein>
    <submittedName>
        <fullName evidence="2">Putative lipoprotein</fullName>
    </submittedName>
</protein>
<keyword evidence="2" id="KW-0449">Lipoprotein</keyword>
<name>F5YNS0_TREPZ</name>
<dbReference type="SUPFAM" id="SSF81296">
    <property type="entry name" value="E set domains"/>
    <property type="match status" value="2"/>
</dbReference>